<evidence type="ECO:0000256" key="6">
    <source>
        <dbReference type="ARBA" id="ARBA00022741"/>
    </source>
</evidence>
<evidence type="ECO:0000256" key="4">
    <source>
        <dbReference type="ARBA" id="ARBA00022695"/>
    </source>
</evidence>
<comment type="cofactor">
    <cofactor evidence="1">
        <name>Mg(2+)</name>
        <dbReference type="ChEBI" id="CHEBI:18420"/>
    </cofactor>
</comment>
<dbReference type="EMBL" id="UIDG01000621">
    <property type="protein sequence ID" value="SUS08437.1"/>
    <property type="molecule type" value="Genomic_DNA"/>
</dbReference>
<accession>A0A380TK90</accession>
<dbReference type="GO" id="GO:0000166">
    <property type="term" value="F:nucleotide binding"/>
    <property type="evidence" value="ECO:0007669"/>
    <property type="project" value="UniProtKB-KW"/>
</dbReference>
<name>A0A380TK90_9ZZZZ</name>
<dbReference type="InterPro" id="IPR032828">
    <property type="entry name" value="PolyA_RNA-bd"/>
</dbReference>
<evidence type="ECO:0000256" key="7">
    <source>
        <dbReference type="ARBA" id="ARBA00022842"/>
    </source>
</evidence>
<protein>
    <submittedName>
        <fullName evidence="10">tRNA nucleotidyltransferase</fullName>
    </submittedName>
</protein>
<keyword evidence="2 10" id="KW-0808">Transferase</keyword>
<evidence type="ECO:0000259" key="9">
    <source>
        <dbReference type="Pfam" id="PF12627"/>
    </source>
</evidence>
<dbReference type="GO" id="GO:0008033">
    <property type="term" value="P:tRNA processing"/>
    <property type="evidence" value="ECO:0007669"/>
    <property type="project" value="UniProtKB-KW"/>
</dbReference>
<keyword evidence="3" id="KW-0819">tRNA processing</keyword>
<evidence type="ECO:0000259" key="8">
    <source>
        <dbReference type="Pfam" id="PF01743"/>
    </source>
</evidence>
<dbReference type="SUPFAM" id="SSF81891">
    <property type="entry name" value="Poly A polymerase C-terminal region-like"/>
    <property type="match status" value="1"/>
</dbReference>
<dbReference type="PANTHER" id="PTHR46173">
    <property type="entry name" value="CCA TRNA NUCLEOTIDYLTRANSFERASE 1, MITOCHONDRIAL"/>
    <property type="match status" value="1"/>
</dbReference>
<dbReference type="Gene3D" id="1.10.3090.10">
    <property type="entry name" value="cca-adding enzyme, domain 2"/>
    <property type="match status" value="1"/>
</dbReference>
<evidence type="ECO:0000256" key="1">
    <source>
        <dbReference type="ARBA" id="ARBA00001946"/>
    </source>
</evidence>
<organism evidence="10">
    <name type="scientific">metagenome</name>
    <dbReference type="NCBI Taxonomy" id="256318"/>
    <lineage>
        <taxon>unclassified sequences</taxon>
        <taxon>metagenomes</taxon>
    </lineage>
</organism>
<dbReference type="GO" id="GO:0000049">
    <property type="term" value="F:tRNA binding"/>
    <property type="evidence" value="ECO:0007669"/>
    <property type="project" value="TreeGrafter"/>
</dbReference>
<dbReference type="Pfam" id="PF01743">
    <property type="entry name" value="PolyA_pol"/>
    <property type="match status" value="1"/>
</dbReference>
<dbReference type="Pfam" id="PF12627">
    <property type="entry name" value="PolyA_pol_RNAbd"/>
    <property type="match status" value="1"/>
</dbReference>
<feature type="domain" description="Poly A polymerase head" evidence="8">
    <location>
        <begin position="56"/>
        <end position="177"/>
    </location>
</feature>
<dbReference type="Gene3D" id="3.30.460.10">
    <property type="entry name" value="Beta Polymerase, domain 2"/>
    <property type="match status" value="1"/>
</dbReference>
<dbReference type="PANTHER" id="PTHR46173:SF1">
    <property type="entry name" value="CCA TRNA NUCLEOTIDYLTRANSFERASE 1, MITOCHONDRIAL"/>
    <property type="match status" value="1"/>
</dbReference>
<sequence>MSGDKEKPPAPRWIETEALILNVSGPVGALHPQPWMTKPETTRVIAALEAGGDEVRFIGGCVRDALIKRPVQDIDIALSAPPDRVCELLTAAGVRVVPTGIAHGTVTAVIGHVHFEITSLRVDVETFGRHARVEFTDDWSQDAARRDFTINAMSCTPDGTIYDYFGGLDDLAVGRVRFVGDATQRIEEDALRLLRFFRFYAVYGEPPADEHALAACRERAADVARLSVERVRGELLRLLMAPDPADVLQLMRDNGVLAHVLPEAGRLERLKRLCWLESHALVRPSVKPDPTRRLAALFDADGGIALRLANRLKFSLRERKRLVTAAARPWPGALADDPIALAKALHHEGVHAVRDVALIEWADELIGQAKLPRARTEAWCRALDAIDNWREVTFPLKGRDAIALGVPHGRSIGRLLRGGEDWWEEGGYVAGRADCLERLKAVLEEESR</sequence>
<dbReference type="GO" id="GO:0046872">
    <property type="term" value="F:metal ion binding"/>
    <property type="evidence" value="ECO:0007669"/>
    <property type="project" value="UniProtKB-KW"/>
</dbReference>
<keyword evidence="7" id="KW-0460">Magnesium</keyword>
<dbReference type="AlphaFoldDB" id="A0A380TK90"/>
<dbReference type="InterPro" id="IPR043519">
    <property type="entry name" value="NT_sf"/>
</dbReference>
<keyword evidence="4" id="KW-0548">Nucleotidyltransferase</keyword>
<gene>
    <name evidence="10" type="ORF">DF3PB_680008</name>
</gene>
<reference evidence="10" key="1">
    <citation type="submission" date="2018-07" db="EMBL/GenBank/DDBJ databases">
        <authorList>
            <person name="Quirk P.G."/>
            <person name="Krulwich T.A."/>
        </authorList>
    </citation>
    <scope>NUCLEOTIDE SEQUENCE</scope>
</reference>
<keyword evidence="6" id="KW-0547">Nucleotide-binding</keyword>
<evidence type="ECO:0000256" key="3">
    <source>
        <dbReference type="ARBA" id="ARBA00022694"/>
    </source>
</evidence>
<dbReference type="InterPro" id="IPR050264">
    <property type="entry name" value="Bact_CCA-adding_enz_type3_sf"/>
</dbReference>
<dbReference type="InterPro" id="IPR002646">
    <property type="entry name" value="PolA_pol_head_dom"/>
</dbReference>
<dbReference type="CDD" id="cd05398">
    <property type="entry name" value="NT_ClassII-CCAase"/>
    <property type="match status" value="1"/>
</dbReference>
<keyword evidence="5" id="KW-0479">Metal-binding</keyword>
<evidence type="ECO:0000256" key="2">
    <source>
        <dbReference type="ARBA" id="ARBA00022679"/>
    </source>
</evidence>
<proteinExistence type="predicted"/>
<dbReference type="SUPFAM" id="SSF81301">
    <property type="entry name" value="Nucleotidyltransferase"/>
    <property type="match status" value="1"/>
</dbReference>
<feature type="domain" description="tRNA nucleotidyltransferase/poly(A) polymerase RNA and SrmB- binding" evidence="9">
    <location>
        <begin position="210"/>
        <end position="264"/>
    </location>
</feature>
<evidence type="ECO:0000313" key="10">
    <source>
        <dbReference type="EMBL" id="SUS08437.1"/>
    </source>
</evidence>
<evidence type="ECO:0000256" key="5">
    <source>
        <dbReference type="ARBA" id="ARBA00022723"/>
    </source>
</evidence>
<dbReference type="GO" id="GO:0016779">
    <property type="term" value="F:nucleotidyltransferase activity"/>
    <property type="evidence" value="ECO:0007669"/>
    <property type="project" value="UniProtKB-KW"/>
</dbReference>